<name>E1KNW8_9BACT</name>
<accession>E1KNW8</accession>
<sequence length="96" mass="10956">MNIEYKNIELDKKRINDLASKVALMLEDEGVEGNEALAVLGCTSAFEMFYLATLKHVSPSEFYVLYNKILNTFYDESCVKLLKLENKQNNKKGGEQ</sequence>
<reference evidence="1 2" key="1">
    <citation type="submission" date="2010-08" db="EMBL/GenBank/DDBJ databases">
        <authorList>
            <person name="Durkin A.S."/>
            <person name="Madupu R."/>
            <person name="Torralba M."/>
            <person name="Gillis M."/>
            <person name="Methe B."/>
            <person name="Sutton G."/>
            <person name="Nelson K.E."/>
        </authorList>
    </citation>
    <scope>NUCLEOTIDE SEQUENCE [LARGE SCALE GENOMIC DNA]</scope>
    <source>
        <strain evidence="1 2">FB035-09AN</strain>
    </source>
</reference>
<organism evidence="1 2">
    <name type="scientific">Prevotella disiens FB035-09AN</name>
    <dbReference type="NCBI Taxonomy" id="866771"/>
    <lineage>
        <taxon>Bacteria</taxon>
        <taxon>Pseudomonadati</taxon>
        <taxon>Bacteroidota</taxon>
        <taxon>Bacteroidia</taxon>
        <taxon>Bacteroidales</taxon>
        <taxon>Prevotellaceae</taxon>
        <taxon>Prevotella</taxon>
    </lineage>
</organism>
<gene>
    <name evidence="1" type="ORF">HMPREF9296_2504</name>
</gene>
<dbReference type="RefSeq" id="WP_004355842.1">
    <property type="nucleotide sequence ID" value="NZ_AEDO01000013.1"/>
</dbReference>
<dbReference type="Proteomes" id="UP000003610">
    <property type="component" value="Unassembled WGS sequence"/>
</dbReference>
<protein>
    <submittedName>
        <fullName evidence="1">Uncharacterized protein</fullName>
    </submittedName>
</protein>
<dbReference type="EMBL" id="AEDO01000013">
    <property type="protein sequence ID" value="EFL46905.1"/>
    <property type="molecule type" value="Genomic_DNA"/>
</dbReference>
<proteinExistence type="predicted"/>
<evidence type="ECO:0000313" key="2">
    <source>
        <dbReference type="Proteomes" id="UP000003610"/>
    </source>
</evidence>
<comment type="caution">
    <text evidence="1">The sequence shown here is derived from an EMBL/GenBank/DDBJ whole genome shotgun (WGS) entry which is preliminary data.</text>
</comment>
<dbReference type="STRING" id="866771.HMPREF9296_2504"/>
<dbReference type="AlphaFoldDB" id="E1KNW8"/>
<evidence type="ECO:0000313" key="1">
    <source>
        <dbReference type="EMBL" id="EFL46905.1"/>
    </source>
</evidence>